<accession>A0A1E7FMJ7</accession>
<dbReference type="SUPFAM" id="SSF52540">
    <property type="entry name" value="P-loop containing nucleoside triphosphate hydrolases"/>
    <property type="match status" value="1"/>
</dbReference>
<dbReference type="InterPro" id="IPR027417">
    <property type="entry name" value="P-loop_NTPase"/>
</dbReference>
<gene>
    <name evidence="2" type="ORF">FRACYDRAFT_235445</name>
</gene>
<name>A0A1E7FMJ7_9STRA</name>
<evidence type="ECO:0000313" key="3">
    <source>
        <dbReference type="Proteomes" id="UP000095751"/>
    </source>
</evidence>
<feature type="domain" description="Orc1-like AAA ATPase" evidence="1">
    <location>
        <begin position="36"/>
        <end position="259"/>
    </location>
</feature>
<proteinExistence type="predicted"/>
<dbReference type="PANTHER" id="PTHR43642">
    <property type="entry name" value="HYBRID SIGNAL TRANSDUCTION HISTIDINE KINASE G"/>
    <property type="match status" value="1"/>
</dbReference>
<dbReference type="InterPro" id="IPR041664">
    <property type="entry name" value="AAA_16"/>
</dbReference>
<evidence type="ECO:0000259" key="1">
    <source>
        <dbReference type="Pfam" id="PF13191"/>
    </source>
</evidence>
<dbReference type="AlphaFoldDB" id="A0A1E7FMJ7"/>
<dbReference type="Pfam" id="PF13191">
    <property type="entry name" value="AAA_16"/>
    <property type="match status" value="1"/>
</dbReference>
<reference evidence="2 3" key="1">
    <citation type="submission" date="2016-09" db="EMBL/GenBank/DDBJ databases">
        <title>Extensive genetic diversity and differential bi-allelic expression allows diatom success in the polar Southern Ocean.</title>
        <authorList>
            <consortium name="DOE Joint Genome Institute"/>
            <person name="Mock T."/>
            <person name="Otillar R.P."/>
            <person name="Strauss J."/>
            <person name="Dupont C."/>
            <person name="Frickenhaus S."/>
            <person name="Maumus F."/>
            <person name="Mcmullan M."/>
            <person name="Sanges R."/>
            <person name="Schmutz J."/>
            <person name="Toseland A."/>
            <person name="Valas R."/>
            <person name="Veluchamy A."/>
            <person name="Ward B.J."/>
            <person name="Allen A."/>
            <person name="Barry K."/>
            <person name="Falciatore A."/>
            <person name="Ferrante M."/>
            <person name="Fortunato A.E."/>
            <person name="Gloeckner G."/>
            <person name="Gruber A."/>
            <person name="Hipkin R."/>
            <person name="Janech M."/>
            <person name="Kroth P."/>
            <person name="Leese F."/>
            <person name="Lindquist E."/>
            <person name="Lyon B.R."/>
            <person name="Martin J."/>
            <person name="Mayer C."/>
            <person name="Parker M."/>
            <person name="Quesneville H."/>
            <person name="Raymond J."/>
            <person name="Uhlig C."/>
            <person name="Valentin K.U."/>
            <person name="Worden A.Z."/>
            <person name="Armbrust E.V."/>
            <person name="Bowler C."/>
            <person name="Green B."/>
            <person name="Moulton V."/>
            <person name="Van Oosterhout C."/>
            <person name="Grigoriev I."/>
        </authorList>
    </citation>
    <scope>NUCLEOTIDE SEQUENCE [LARGE SCALE GENOMIC DNA]</scope>
    <source>
        <strain evidence="2 3">CCMP1102</strain>
    </source>
</reference>
<dbReference type="InterPro" id="IPR053159">
    <property type="entry name" value="Hybrid_Histidine_Kinase"/>
</dbReference>
<sequence length="1144" mass="129102">MVSHYKPSSGRCFYDDQYESDDEEGLNNTIVFSMDNFFGRKEEIQSLKELFDQLFCHDDGSDDPPSLCPVAIIQASSGTGKSALVQRFIDNLRKEVNDYTVCYMHGRFERTCTDPFSAILEALDDFFRLLLLQGKDRESNLVRIRAAIKDSLQAEMSALTALIPSLGDVLRDDKEEKPTVLRGSTSNESVALTDNDSFACCPNSWNRIRYLFKVFFCAICTKDYPLVMFLDDCQWVDDASLGVVESLLQDPDIRYFMFIGNATQGLAEDDKTKFARVLRDIEVPSRKITRIDLMNLSIDEVGEFIADTLKLEVETTRPLTEIIYGKTRGNIFFSMQALEELHRRNILYFSVITFQWEWNLDGVEFENALSDNVSEYVSSKIESLPRKLKRALVIASYTKATFDVDTLQSLMNEDGIDINHKQLVGLLDVGVLAGLLLNTVGTGIYKFAHDRIQQASYWMVPCGKERDKLRIMVGRMLYELYFLQEGKDWMLFVAADHLNSCIGHGGKDDLSLAELNLACGKKARFLAAFVPASLYLRLAVNYLRKLSKDPWESHYELSYHIYREITDNELCVGNFESGNELARIVVNNARNLGDKLPTFLVLAEAKGRQQKHSESLLLCQEALIKVGAIPKRMHFLHMKKDVRVIKRFFKKYSDYDILLLPICQDKAKIIVMDLLSQASRRALFCGDQTEFLFCIARKLRMTFEYGFTRGSAHAFASYGQFLQTSDSDVEGALRMGRLARQILDKTDPISRPMKSQTLYVVAYFIEAWGFPREHVMESLREAHTSGMAKGNIEVGFQCIVLCNIFAQNTGYPLVYVEKAGAELMQQLHLFKVDSVLAQLNASRLSLLCLTGKKKIDWKELEPSDVSSGESNADVYRYVFGYLSRLELGVYFGNFEFAVRISGLLQPYIETDGSYICVSREHFYSGIAYVGLTRETGVQKYHNKSIEYVKKLRHLCRTRGLNVHHKCLLLEAEVLSLECKDVQKIAAAYDEAIISAVKMGYNHDAAFGSELAGASMLLLSEDSGSMQYLNQACDLWREHGAHEKVRHISAKRSIMDGDTDSDISISFEHNIISSVDLSDSRASLDLDLLVGITMQTAIQIGLSGAESKELSDDDGLYGTSDGKLVTTKSAKEITTTVENTDTSGT</sequence>
<dbReference type="PANTHER" id="PTHR43642:SF1">
    <property type="entry name" value="HYBRID SIGNAL TRANSDUCTION HISTIDINE KINASE G"/>
    <property type="match status" value="1"/>
</dbReference>
<dbReference type="InParanoid" id="A0A1E7FMJ7"/>
<dbReference type="EMBL" id="KV784355">
    <property type="protein sequence ID" value="OEU19390.1"/>
    <property type="molecule type" value="Genomic_DNA"/>
</dbReference>
<dbReference type="OrthoDB" id="44112at2759"/>
<dbReference type="Proteomes" id="UP000095751">
    <property type="component" value="Unassembled WGS sequence"/>
</dbReference>
<protein>
    <recommendedName>
        <fullName evidence="1">Orc1-like AAA ATPase domain-containing protein</fullName>
    </recommendedName>
</protein>
<organism evidence="2 3">
    <name type="scientific">Fragilariopsis cylindrus CCMP1102</name>
    <dbReference type="NCBI Taxonomy" id="635003"/>
    <lineage>
        <taxon>Eukaryota</taxon>
        <taxon>Sar</taxon>
        <taxon>Stramenopiles</taxon>
        <taxon>Ochrophyta</taxon>
        <taxon>Bacillariophyta</taxon>
        <taxon>Bacillariophyceae</taxon>
        <taxon>Bacillariophycidae</taxon>
        <taxon>Bacillariales</taxon>
        <taxon>Bacillariaceae</taxon>
        <taxon>Fragilariopsis</taxon>
    </lineage>
</organism>
<dbReference type="KEGG" id="fcy:FRACYDRAFT_235445"/>
<evidence type="ECO:0000313" key="2">
    <source>
        <dbReference type="EMBL" id="OEU19390.1"/>
    </source>
</evidence>
<dbReference type="Gene3D" id="3.40.50.300">
    <property type="entry name" value="P-loop containing nucleotide triphosphate hydrolases"/>
    <property type="match status" value="1"/>
</dbReference>
<keyword evidence="3" id="KW-1185">Reference proteome</keyword>